<dbReference type="OrthoDB" id="10057281at2759"/>
<feature type="region of interest" description="Disordered" evidence="1">
    <location>
        <begin position="331"/>
        <end position="359"/>
    </location>
</feature>
<feature type="region of interest" description="Disordered" evidence="1">
    <location>
        <begin position="288"/>
        <end position="319"/>
    </location>
</feature>
<evidence type="ECO:0000313" key="3">
    <source>
        <dbReference type="Proteomes" id="UP000319801"/>
    </source>
</evidence>
<dbReference type="GO" id="GO:0035082">
    <property type="term" value="P:axoneme assembly"/>
    <property type="evidence" value="ECO:0007669"/>
    <property type="project" value="TreeGrafter"/>
</dbReference>
<feature type="compositionally biased region" description="Basic residues" evidence="1">
    <location>
        <begin position="344"/>
        <end position="354"/>
    </location>
</feature>
<feature type="compositionally biased region" description="Basic and acidic residues" evidence="1">
    <location>
        <begin position="1"/>
        <end position="33"/>
    </location>
</feature>
<feature type="compositionally biased region" description="Polar residues" evidence="1">
    <location>
        <begin position="88"/>
        <end position="101"/>
    </location>
</feature>
<dbReference type="PANTHER" id="PTHR14726:SF1">
    <property type="entry name" value="JHY PROTEIN HOMOLOG"/>
    <property type="match status" value="1"/>
</dbReference>
<dbReference type="InterPro" id="IPR027968">
    <property type="entry name" value="JHY"/>
</dbReference>
<reference evidence="2 3" key="1">
    <citation type="journal article" date="2019" name="Genome Biol. Evol.">
        <title>Whole-Genome Sequencing of the Giant Devil Catfish, Bagarius yarrelli.</title>
        <authorList>
            <person name="Jiang W."/>
            <person name="Lv Y."/>
            <person name="Cheng L."/>
            <person name="Yang K."/>
            <person name="Chao B."/>
            <person name="Wang X."/>
            <person name="Li Y."/>
            <person name="Pan X."/>
            <person name="You X."/>
            <person name="Zhang Y."/>
            <person name="Yang J."/>
            <person name="Li J."/>
            <person name="Zhang X."/>
            <person name="Liu S."/>
            <person name="Sun C."/>
            <person name="Yang J."/>
            <person name="Shi Q."/>
        </authorList>
    </citation>
    <scope>NUCLEOTIDE SEQUENCE [LARGE SCALE GENOMIC DNA]</scope>
    <source>
        <strain evidence="2">JWS20170419001</strain>
        <tissue evidence="2">Muscle</tissue>
    </source>
</reference>
<feature type="region of interest" description="Disordered" evidence="1">
    <location>
        <begin position="162"/>
        <end position="241"/>
    </location>
</feature>
<accession>A0A556TJY1</accession>
<evidence type="ECO:0000313" key="2">
    <source>
        <dbReference type="EMBL" id="TSK16162.1"/>
    </source>
</evidence>
<proteinExistence type="predicted"/>
<comment type="caution">
    <text evidence="2">The sequence shown here is derived from an EMBL/GenBank/DDBJ whole genome shotgun (WGS) entry which is preliminary data.</text>
</comment>
<feature type="compositionally biased region" description="Basic and acidic residues" evidence="1">
    <location>
        <begin position="71"/>
        <end position="81"/>
    </location>
</feature>
<protein>
    <recommendedName>
        <fullName evidence="4">Jhy protein homolog</fullName>
    </recommendedName>
</protein>
<feature type="region of interest" description="Disordered" evidence="1">
    <location>
        <begin position="1"/>
        <end position="40"/>
    </location>
</feature>
<dbReference type="Proteomes" id="UP000319801">
    <property type="component" value="Unassembled WGS sequence"/>
</dbReference>
<dbReference type="PANTHER" id="PTHR14726">
    <property type="entry name" value="JHY PROTEIN HOMOLOG"/>
    <property type="match status" value="1"/>
</dbReference>
<keyword evidence="3" id="KW-1185">Reference proteome</keyword>
<dbReference type="Pfam" id="PF15261">
    <property type="entry name" value="JHY"/>
    <property type="match status" value="1"/>
</dbReference>
<feature type="compositionally biased region" description="Polar residues" evidence="1">
    <location>
        <begin position="178"/>
        <end position="198"/>
    </location>
</feature>
<feature type="region of interest" description="Disordered" evidence="1">
    <location>
        <begin position="71"/>
        <end position="108"/>
    </location>
</feature>
<feature type="compositionally biased region" description="Polar residues" evidence="1">
    <location>
        <begin position="298"/>
        <end position="313"/>
    </location>
</feature>
<organism evidence="2 3">
    <name type="scientific">Bagarius yarrelli</name>
    <name type="common">Goonch</name>
    <name type="synonym">Bagrus yarrelli</name>
    <dbReference type="NCBI Taxonomy" id="175774"/>
    <lineage>
        <taxon>Eukaryota</taxon>
        <taxon>Metazoa</taxon>
        <taxon>Chordata</taxon>
        <taxon>Craniata</taxon>
        <taxon>Vertebrata</taxon>
        <taxon>Euteleostomi</taxon>
        <taxon>Actinopterygii</taxon>
        <taxon>Neopterygii</taxon>
        <taxon>Teleostei</taxon>
        <taxon>Ostariophysi</taxon>
        <taxon>Siluriformes</taxon>
        <taxon>Sisoridae</taxon>
        <taxon>Sisorinae</taxon>
        <taxon>Bagarius</taxon>
    </lineage>
</organism>
<dbReference type="AlphaFoldDB" id="A0A556TJY1"/>
<name>A0A556TJY1_BAGYA</name>
<sequence>MDNSDTDHVYRSNNDKKKSIGSDQACDARHNDEDSPCDLWDTLESDTESLVQEKAYQRELQKRILNADAEKWEQEEGRRPQPDITQPCVGQNTKHSRQMSPSDEYADLRYDPDWRKKLQGSEFFQTDFSSEFNDSLRHAGHVYPQEKQKYLIVRSPVPSEIDAVNPKPLQSPFHLHPTQDQASGLSVPQSSPASLESTPRSDKSKNVKKRAAGILPFSSSLQKQQDEETQSLAQDPNKDSLNVVAMQRRHTEKVKPTWLREDIVERNKATLGMNIHKQGSYLKAYEQRGAKPDDAKQPLQSAEETASTDSAGSPDNALNPELMWIQKTQKLKTRNQSKHSDKVKLHHHRTKPRGHLNQQVEKQHFQTPAEKMGPLDSDSDPHFTYLSAPSVNLNTNLNTPATLAEPFITLEPQKQLYTLALPPSPHWGIRNDECNSLSYTLAIPHPPTGTVDQESIKVANKNSIRISPTQPPHQESLVLNASQPEVHYGEDPAFLLQTYSGAYPVLPPIRVSNNSDPELCRDRAEETSTIINRSSSEGSLAQLEKQKQLQAKTYTYKAYTLKDYKCLNQDVKLGGLGPSNIVAKDVSEKIRQQKLYSDVIREQNKKISRIPCLPTRSPVGRNENDIPRNKALVYAKTIAKPKAPQLKEKYKDKHGSEKVFELSASLQLKADLTYLPTIEMLRKRHEQEKQVVAGFTNIRGKLNAPSISSH</sequence>
<dbReference type="EMBL" id="VCAZ01000003">
    <property type="protein sequence ID" value="TSK16162.1"/>
    <property type="molecule type" value="Genomic_DNA"/>
</dbReference>
<gene>
    <name evidence="2" type="ORF">Baya_1033</name>
</gene>
<evidence type="ECO:0008006" key="4">
    <source>
        <dbReference type="Google" id="ProtNLM"/>
    </source>
</evidence>
<evidence type="ECO:0000256" key="1">
    <source>
        <dbReference type="SAM" id="MobiDB-lite"/>
    </source>
</evidence>